<dbReference type="EMBL" id="GBRH01161721">
    <property type="protein sequence ID" value="JAE36175.1"/>
    <property type="molecule type" value="Transcribed_RNA"/>
</dbReference>
<protein>
    <submittedName>
        <fullName evidence="1">Uncharacterized protein</fullName>
    </submittedName>
</protein>
<name>A0A0A9HGB1_ARUDO</name>
<organism evidence="1">
    <name type="scientific">Arundo donax</name>
    <name type="common">Giant reed</name>
    <name type="synonym">Donax arundinaceus</name>
    <dbReference type="NCBI Taxonomy" id="35708"/>
    <lineage>
        <taxon>Eukaryota</taxon>
        <taxon>Viridiplantae</taxon>
        <taxon>Streptophyta</taxon>
        <taxon>Embryophyta</taxon>
        <taxon>Tracheophyta</taxon>
        <taxon>Spermatophyta</taxon>
        <taxon>Magnoliopsida</taxon>
        <taxon>Liliopsida</taxon>
        <taxon>Poales</taxon>
        <taxon>Poaceae</taxon>
        <taxon>PACMAD clade</taxon>
        <taxon>Arundinoideae</taxon>
        <taxon>Arundineae</taxon>
        <taxon>Arundo</taxon>
    </lineage>
</organism>
<reference evidence="1" key="1">
    <citation type="submission" date="2014-09" db="EMBL/GenBank/DDBJ databases">
        <authorList>
            <person name="Magalhaes I.L.F."/>
            <person name="Oliveira U."/>
            <person name="Santos F.R."/>
            <person name="Vidigal T.H.D.A."/>
            <person name="Brescovit A.D."/>
            <person name="Santos A.J."/>
        </authorList>
    </citation>
    <scope>NUCLEOTIDE SEQUENCE</scope>
    <source>
        <tissue evidence="1">Shoot tissue taken approximately 20 cm above the soil surface</tissue>
    </source>
</reference>
<sequence>MILVLEILVQDLHMLGKIGIECIGITKTKQKGDQRKSNSNMLALLIHPIHELDSYSSDSVIPK</sequence>
<reference evidence="1" key="2">
    <citation type="journal article" date="2015" name="Data Brief">
        <title>Shoot transcriptome of the giant reed, Arundo donax.</title>
        <authorList>
            <person name="Barrero R.A."/>
            <person name="Guerrero F.D."/>
            <person name="Moolhuijzen P."/>
            <person name="Goolsby J.A."/>
            <person name="Tidwell J."/>
            <person name="Bellgard S.E."/>
            <person name="Bellgard M.I."/>
        </authorList>
    </citation>
    <scope>NUCLEOTIDE SEQUENCE</scope>
    <source>
        <tissue evidence="1">Shoot tissue taken approximately 20 cm above the soil surface</tissue>
    </source>
</reference>
<accession>A0A0A9HGB1</accession>
<dbReference type="AlphaFoldDB" id="A0A0A9HGB1"/>
<evidence type="ECO:0000313" key="1">
    <source>
        <dbReference type="EMBL" id="JAE36175.1"/>
    </source>
</evidence>
<proteinExistence type="predicted"/>